<evidence type="ECO:0000313" key="7">
    <source>
        <dbReference type="EMBL" id="GHO51904.1"/>
    </source>
</evidence>
<dbReference type="PRINTS" id="PR00773">
    <property type="entry name" value="GRPEPROTEIN"/>
</dbReference>
<dbReference type="Pfam" id="PF01025">
    <property type="entry name" value="GrpE"/>
    <property type="match status" value="1"/>
</dbReference>
<reference evidence="7 8" key="1">
    <citation type="journal article" date="2021" name="Int. J. Syst. Evol. Microbiol.">
        <title>Reticulibacter mediterranei gen. nov., sp. nov., within the new family Reticulibacteraceae fam. nov., and Ktedonospora formicarum gen. nov., sp. nov., Ktedonobacter robiniae sp. nov., Dictyobacter formicarum sp. nov. and Dictyobacter arantiisoli sp. nov., belonging to the class Ktedonobacteria.</title>
        <authorList>
            <person name="Yabe S."/>
            <person name="Zheng Y."/>
            <person name="Wang C.M."/>
            <person name="Sakai Y."/>
            <person name="Abe K."/>
            <person name="Yokota A."/>
            <person name="Donadio S."/>
            <person name="Cavaletti L."/>
            <person name="Monciardini P."/>
        </authorList>
    </citation>
    <scope>NUCLEOTIDE SEQUENCE [LARGE SCALE GENOMIC DNA]</scope>
    <source>
        <strain evidence="7 8">SOSP1-30</strain>
    </source>
</reference>
<protein>
    <recommendedName>
        <fullName evidence="3 4">Protein GrpE</fullName>
    </recommendedName>
    <alternativeName>
        <fullName evidence="3">HSP-70 cofactor</fullName>
    </alternativeName>
</protein>
<comment type="function">
    <text evidence="3 4">Participates actively in the response to hyperosmotic and heat shock by preventing the aggregation of stress-denatured proteins, in association with DnaK and GrpE. It is the nucleotide exchange factor for DnaK and may function as a thermosensor. Unfolded proteins bind initially to DnaJ; upon interaction with the DnaJ-bound protein, DnaK hydrolyzes its bound ATP, resulting in the formation of a stable complex. GrpE releases ADP from DnaK; ATP binding to DnaK triggers the release of the substrate protein, thus completing the reaction cycle. Several rounds of ATP-dependent interactions between DnaJ, DnaK and GrpE are required for fully efficient folding.</text>
</comment>
<dbReference type="HAMAP" id="MF_01151">
    <property type="entry name" value="GrpE"/>
    <property type="match status" value="1"/>
</dbReference>
<evidence type="ECO:0000256" key="3">
    <source>
        <dbReference type="HAMAP-Rule" id="MF_01151"/>
    </source>
</evidence>
<keyword evidence="3 4" id="KW-0346">Stress response</keyword>
<dbReference type="Gene3D" id="3.90.20.20">
    <property type="match status" value="1"/>
</dbReference>
<evidence type="ECO:0000313" key="8">
    <source>
        <dbReference type="Proteomes" id="UP000654345"/>
    </source>
</evidence>
<proteinExistence type="inferred from homology"/>
<dbReference type="Gene3D" id="2.30.22.10">
    <property type="entry name" value="Head domain of nucleotide exchange factor GrpE"/>
    <property type="match status" value="1"/>
</dbReference>
<organism evidence="7 8">
    <name type="scientific">Ktedonobacter robiniae</name>
    <dbReference type="NCBI Taxonomy" id="2778365"/>
    <lineage>
        <taxon>Bacteria</taxon>
        <taxon>Bacillati</taxon>
        <taxon>Chloroflexota</taxon>
        <taxon>Ktedonobacteria</taxon>
        <taxon>Ktedonobacterales</taxon>
        <taxon>Ktedonobacteraceae</taxon>
        <taxon>Ktedonobacter</taxon>
    </lineage>
</organism>
<evidence type="ECO:0000256" key="6">
    <source>
        <dbReference type="SAM" id="MobiDB-lite"/>
    </source>
</evidence>
<dbReference type="InterPro" id="IPR009012">
    <property type="entry name" value="GrpE_head"/>
</dbReference>
<evidence type="ECO:0000256" key="1">
    <source>
        <dbReference type="ARBA" id="ARBA00009054"/>
    </source>
</evidence>
<dbReference type="SUPFAM" id="SSF58014">
    <property type="entry name" value="Coiled-coil domain of nucleotide exchange factor GrpE"/>
    <property type="match status" value="1"/>
</dbReference>
<keyword evidence="3" id="KW-0963">Cytoplasm</keyword>
<keyword evidence="2 3" id="KW-0143">Chaperone</keyword>
<dbReference type="CDD" id="cd00446">
    <property type="entry name" value="GrpE"/>
    <property type="match status" value="1"/>
</dbReference>
<dbReference type="PANTHER" id="PTHR21237">
    <property type="entry name" value="GRPE PROTEIN"/>
    <property type="match status" value="1"/>
</dbReference>
<feature type="region of interest" description="Disordered" evidence="6">
    <location>
        <begin position="1"/>
        <end position="57"/>
    </location>
</feature>
<evidence type="ECO:0000256" key="5">
    <source>
        <dbReference type="RuleBase" id="RU004478"/>
    </source>
</evidence>
<dbReference type="EMBL" id="BNJG01000001">
    <property type="protein sequence ID" value="GHO51904.1"/>
    <property type="molecule type" value="Genomic_DNA"/>
</dbReference>
<evidence type="ECO:0000256" key="4">
    <source>
        <dbReference type="RuleBase" id="RU000639"/>
    </source>
</evidence>
<evidence type="ECO:0000256" key="2">
    <source>
        <dbReference type="ARBA" id="ARBA00023186"/>
    </source>
</evidence>
<gene>
    <name evidence="3 7" type="primary">grpE</name>
    <name evidence="7" type="ORF">KSB_03790</name>
</gene>
<keyword evidence="8" id="KW-1185">Reference proteome</keyword>
<dbReference type="InterPro" id="IPR013805">
    <property type="entry name" value="GrpE_CC"/>
</dbReference>
<dbReference type="InterPro" id="IPR000740">
    <property type="entry name" value="GrpE"/>
</dbReference>
<feature type="compositionally biased region" description="Low complexity" evidence="6">
    <location>
        <begin position="1"/>
        <end position="15"/>
    </location>
</feature>
<comment type="caution">
    <text evidence="7">The sequence shown here is derived from an EMBL/GenBank/DDBJ whole genome shotgun (WGS) entry which is preliminary data.</text>
</comment>
<dbReference type="SUPFAM" id="SSF51064">
    <property type="entry name" value="Head domain of nucleotide exchange factor GrpE"/>
    <property type="match status" value="1"/>
</dbReference>
<accession>A0ABQ3UGS7</accession>
<comment type="subcellular location">
    <subcellularLocation>
        <location evidence="3">Cytoplasm</location>
    </subcellularLocation>
</comment>
<comment type="similarity">
    <text evidence="1 3 5">Belongs to the GrpE family.</text>
</comment>
<dbReference type="PANTHER" id="PTHR21237:SF23">
    <property type="entry name" value="GRPE PROTEIN HOMOLOG, MITOCHONDRIAL"/>
    <property type="match status" value="1"/>
</dbReference>
<feature type="compositionally biased region" description="Polar residues" evidence="6">
    <location>
        <begin position="29"/>
        <end position="42"/>
    </location>
</feature>
<name>A0ABQ3UGS7_9CHLR</name>
<dbReference type="PROSITE" id="PS01071">
    <property type="entry name" value="GRPE"/>
    <property type="match status" value="1"/>
</dbReference>
<dbReference type="Proteomes" id="UP000654345">
    <property type="component" value="Unassembled WGS sequence"/>
</dbReference>
<sequence length="225" mass="25109">MSMPQQPFGNPQQQPDYTPAEEQVVPQDVSDQPTMRTEAVNSQQVQAQQAMPGNEEGVDTDVATLERELTEAQRQAGEYLSMTQRLQADFINYKRRVTQEQSESRLQAQAQVIEHILPVLDDLGRALMAVPPELTQHPWAQGIQLTSRQLVSALQQLGVRQVGMPGELFNPHWHEALMKEPRPDLPEGTVAQVYRPGYVFGERVIRPAQVTVAGPAPSGEQNVNQ</sequence>
<comment type="subunit">
    <text evidence="3">Homodimer.</text>
</comment>